<evidence type="ECO:0000313" key="2">
    <source>
        <dbReference type="EnsemblPlants" id="OBART06G18890.1"/>
    </source>
</evidence>
<evidence type="ECO:0000313" key="3">
    <source>
        <dbReference type="Proteomes" id="UP000026960"/>
    </source>
</evidence>
<reference evidence="2" key="2">
    <citation type="submission" date="2015-03" db="UniProtKB">
        <authorList>
            <consortium name="EnsemblPlants"/>
        </authorList>
    </citation>
    <scope>IDENTIFICATION</scope>
</reference>
<feature type="region of interest" description="Disordered" evidence="1">
    <location>
        <begin position="104"/>
        <end position="149"/>
    </location>
</feature>
<name>A0A0D3GHZ6_9ORYZ</name>
<proteinExistence type="predicted"/>
<dbReference type="Gramene" id="OBART06G18890.1">
    <property type="protein sequence ID" value="OBART06G18890.1"/>
    <property type="gene ID" value="OBART06G18890"/>
</dbReference>
<dbReference type="PaxDb" id="65489-OBART06G18890.1"/>
<accession>A0A0D3GHZ6</accession>
<sequence>MGKRRGQGGLAVVVVAAHHRRCGRFATHQIRQIRGQIRRCHRARIATPPPRLSDLASSPAVDCEKGVGGERLVAISNAIMGIRCHRSTTIIGIRCLRSQMRGKPVMRGPSTIAARREDEGDKSEVEEKLRSRGSAAATAEEEATSARWRKRSGVIQPVPWRVGGSSILAYNALANNSGE</sequence>
<dbReference type="HOGENOM" id="CLU_1761724_0_0_1"/>
<feature type="compositionally biased region" description="Basic and acidic residues" evidence="1">
    <location>
        <begin position="114"/>
        <end position="130"/>
    </location>
</feature>
<dbReference type="Proteomes" id="UP000026960">
    <property type="component" value="Chromosome 6"/>
</dbReference>
<organism evidence="2">
    <name type="scientific">Oryza barthii</name>
    <dbReference type="NCBI Taxonomy" id="65489"/>
    <lineage>
        <taxon>Eukaryota</taxon>
        <taxon>Viridiplantae</taxon>
        <taxon>Streptophyta</taxon>
        <taxon>Embryophyta</taxon>
        <taxon>Tracheophyta</taxon>
        <taxon>Spermatophyta</taxon>
        <taxon>Magnoliopsida</taxon>
        <taxon>Liliopsida</taxon>
        <taxon>Poales</taxon>
        <taxon>Poaceae</taxon>
        <taxon>BOP clade</taxon>
        <taxon>Oryzoideae</taxon>
        <taxon>Oryzeae</taxon>
        <taxon>Oryzinae</taxon>
        <taxon>Oryza</taxon>
    </lineage>
</organism>
<keyword evidence="3" id="KW-1185">Reference proteome</keyword>
<dbReference type="EnsemblPlants" id="OBART06G18890.1">
    <property type="protein sequence ID" value="OBART06G18890.1"/>
    <property type="gene ID" value="OBART06G18890"/>
</dbReference>
<dbReference type="AlphaFoldDB" id="A0A0D3GHZ6"/>
<evidence type="ECO:0000256" key="1">
    <source>
        <dbReference type="SAM" id="MobiDB-lite"/>
    </source>
</evidence>
<reference evidence="2" key="1">
    <citation type="journal article" date="2009" name="Rice">
        <title>De Novo Next Generation Sequencing of Plant Genomes.</title>
        <authorList>
            <person name="Rounsley S."/>
            <person name="Marri P.R."/>
            <person name="Yu Y."/>
            <person name="He R."/>
            <person name="Sisneros N."/>
            <person name="Goicoechea J.L."/>
            <person name="Lee S.J."/>
            <person name="Angelova A."/>
            <person name="Kudrna D."/>
            <person name="Luo M."/>
            <person name="Affourtit J."/>
            <person name="Desany B."/>
            <person name="Knight J."/>
            <person name="Niazi F."/>
            <person name="Egholm M."/>
            <person name="Wing R.A."/>
        </authorList>
    </citation>
    <scope>NUCLEOTIDE SEQUENCE [LARGE SCALE GENOMIC DNA]</scope>
    <source>
        <strain evidence="2">cv. IRGC 105608</strain>
    </source>
</reference>
<protein>
    <submittedName>
        <fullName evidence="2">Uncharacterized protein</fullName>
    </submittedName>
</protein>